<name>X0U3D6_9ZZZZ</name>
<feature type="non-terminal residue" evidence="1">
    <location>
        <position position="46"/>
    </location>
</feature>
<dbReference type="EMBL" id="BARS01026351">
    <property type="protein sequence ID" value="GAG00304.1"/>
    <property type="molecule type" value="Genomic_DNA"/>
</dbReference>
<evidence type="ECO:0000313" key="1">
    <source>
        <dbReference type="EMBL" id="GAG00304.1"/>
    </source>
</evidence>
<comment type="caution">
    <text evidence="1">The sequence shown here is derived from an EMBL/GenBank/DDBJ whole genome shotgun (WGS) entry which is preliminary data.</text>
</comment>
<reference evidence="1" key="1">
    <citation type="journal article" date="2014" name="Front. Microbiol.">
        <title>High frequency of phylogenetically diverse reductive dehalogenase-homologous genes in deep subseafloor sedimentary metagenomes.</title>
        <authorList>
            <person name="Kawai M."/>
            <person name="Futagami T."/>
            <person name="Toyoda A."/>
            <person name="Takaki Y."/>
            <person name="Nishi S."/>
            <person name="Hori S."/>
            <person name="Arai W."/>
            <person name="Tsubouchi T."/>
            <person name="Morono Y."/>
            <person name="Uchiyama I."/>
            <person name="Ito T."/>
            <person name="Fujiyama A."/>
            <person name="Inagaki F."/>
            <person name="Takami H."/>
        </authorList>
    </citation>
    <scope>NUCLEOTIDE SEQUENCE</scope>
    <source>
        <strain evidence="1">Expedition CK06-06</strain>
    </source>
</reference>
<organism evidence="1">
    <name type="scientific">marine sediment metagenome</name>
    <dbReference type="NCBI Taxonomy" id="412755"/>
    <lineage>
        <taxon>unclassified sequences</taxon>
        <taxon>metagenomes</taxon>
        <taxon>ecological metagenomes</taxon>
    </lineage>
</organism>
<proteinExistence type="predicted"/>
<gene>
    <name evidence="1" type="ORF">S01H1_41538</name>
</gene>
<accession>X0U3D6</accession>
<sequence>MNADQKPVIRIFVSSPGDVGAERLKAERVLRDRLSYQYASEAIIEP</sequence>
<protein>
    <submittedName>
        <fullName evidence="1">Uncharacterized protein</fullName>
    </submittedName>
</protein>
<dbReference type="AlphaFoldDB" id="X0U3D6"/>